<dbReference type="InterPro" id="IPR005311">
    <property type="entry name" value="PBP_dimer"/>
</dbReference>
<evidence type="ECO:0000256" key="5">
    <source>
        <dbReference type="ARBA" id="ARBA00023136"/>
    </source>
</evidence>
<dbReference type="EMBL" id="LQXD01000109">
    <property type="protein sequence ID" value="OIJ15084.1"/>
    <property type="molecule type" value="Genomic_DNA"/>
</dbReference>
<comment type="catalytic activity">
    <reaction evidence="6">
        <text>Preferential cleavage: (Ac)2-L-Lys-D-Ala-|-D-Ala. Also transpeptidation of peptidyl-alanyl moieties that are N-acyl substituents of D-alanine.</text>
        <dbReference type="EC" id="3.4.16.4"/>
    </reaction>
</comment>
<organism evidence="10">
    <name type="scientific">Anaerobacillus isosaccharinicus</name>
    <dbReference type="NCBI Taxonomy" id="1532552"/>
    <lineage>
        <taxon>Bacteria</taxon>
        <taxon>Bacillati</taxon>
        <taxon>Bacillota</taxon>
        <taxon>Bacilli</taxon>
        <taxon>Bacillales</taxon>
        <taxon>Bacillaceae</taxon>
        <taxon>Anaerobacillus</taxon>
    </lineage>
</organism>
<proteinExistence type="inferred from homology"/>
<dbReference type="InterPro" id="IPR050515">
    <property type="entry name" value="Beta-lactam/transpept"/>
</dbReference>
<name>A0A1S2LRY1_9BACI</name>
<accession>A0A1S2LRY1</accession>
<evidence type="ECO:0000256" key="4">
    <source>
        <dbReference type="ARBA" id="ARBA00012448"/>
    </source>
</evidence>
<comment type="similarity">
    <text evidence="3">Belongs to the transpeptidase family.</text>
</comment>
<dbReference type="SUPFAM" id="SSF56519">
    <property type="entry name" value="Penicillin binding protein dimerisation domain"/>
    <property type="match status" value="1"/>
</dbReference>
<comment type="subcellular location">
    <subcellularLocation>
        <location evidence="1">Membrane</location>
    </subcellularLocation>
</comment>
<gene>
    <name evidence="10" type="ORF">AWH56_12790</name>
</gene>
<dbReference type="InterPro" id="IPR012338">
    <property type="entry name" value="Beta-lactam/transpept-like"/>
</dbReference>
<dbReference type="Pfam" id="PF00905">
    <property type="entry name" value="Transpeptidase"/>
    <property type="match status" value="1"/>
</dbReference>
<evidence type="ECO:0000313" key="10">
    <source>
        <dbReference type="EMBL" id="OIJ15084.1"/>
    </source>
</evidence>
<sequence>MDNAEVGSVNVHKRIVQMLVLINLVLLVFVFRLAYVQLIATHHISKYEIDLVEESIKQRTKKFILHSGRGYFTDRHGHSLHIDYYPSLILFPFLKEGIWPIGKVAKILNVSNEQLMDAVQNSENPILFEENNKRRKLTMDEMKKINDLKIPGVYAQYVQERVENIAPHLIGVVGENHKEVKRRYAAQVENGTISVNSGIGVSGMERSFDPFLISQGHSALAYFVDNLDRPLFGFDVRYSAPADPYHPTEVVTTIDKELQIHVTNALKEAGLINGGAVIIDAKTNDLLSLVSLPTFNINFPFDSGAKNHMVTAYTPGSVFKIVVAAAAIDLNLINKLDLFDCNQNLYGDGEEPRKLGKLTFQESFAQSCNYTFTQLANKLVRQDKLILERYATKLGLVDKVGWIGDVYRLEEVSHFPEEEIGTVIIDEQDIGDKFAIAQTAIGQKNVRVTPLAVANMLATIARGGEKKQVRAASKIKYENGTTVVEFPKQTLENRDKISPYTAMRLQELLRSVVKMEKGTAHSFLKNSPYPIAGKSGTAQKGLTKEEESHWFAGYFPANKPKYVMVIVDLNHQNGNIKTLKAYENIVEYLYKYDNKTKTKD</sequence>
<evidence type="ECO:0000256" key="3">
    <source>
        <dbReference type="ARBA" id="ARBA00007171"/>
    </source>
</evidence>
<dbReference type="GO" id="GO:0071555">
    <property type="term" value="P:cell wall organization"/>
    <property type="evidence" value="ECO:0007669"/>
    <property type="project" value="TreeGrafter"/>
</dbReference>
<evidence type="ECO:0000259" key="8">
    <source>
        <dbReference type="Pfam" id="PF00905"/>
    </source>
</evidence>
<keyword evidence="7" id="KW-1133">Transmembrane helix</keyword>
<dbReference type="Gene3D" id="3.40.710.10">
    <property type="entry name" value="DD-peptidase/beta-lactamase superfamily"/>
    <property type="match status" value="1"/>
</dbReference>
<evidence type="ECO:0000256" key="7">
    <source>
        <dbReference type="SAM" id="Phobius"/>
    </source>
</evidence>
<dbReference type="Gene3D" id="3.90.1310.10">
    <property type="entry name" value="Penicillin-binding protein 2a (Domain 2)"/>
    <property type="match status" value="1"/>
</dbReference>
<dbReference type="EC" id="3.4.16.4" evidence="4"/>
<comment type="caution">
    <text evidence="10">The sequence shown here is derived from an EMBL/GenBank/DDBJ whole genome shotgun (WGS) entry which is preliminary data.</text>
</comment>
<feature type="domain" description="Penicillin-binding protein transpeptidase" evidence="8">
    <location>
        <begin position="274"/>
        <end position="574"/>
    </location>
</feature>
<dbReference type="PANTHER" id="PTHR30627">
    <property type="entry name" value="PEPTIDOGLYCAN D,D-TRANSPEPTIDASE"/>
    <property type="match status" value="1"/>
</dbReference>
<evidence type="ECO:0000259" key="9">
    <source>
        <dbReference type="Pfam" id="PF03717"/>
    </source>
</evidence>
<reference evidence="10" key="1">
    <citation type="submission" date="2016-10" db="EMBL/GenBank/DDBJ databases">
        <title>Draft genome sequences of four alkaliphilic bacteria belonging to the Anaerobacillus genus.</title>
        <authorList>
            <person name="Bassil N.M."/>
            <person name="Lloyd J.R."/>
        </authorList>
    </citation>
    <scope>NUCLEOTIDE SEQUENCE [LARGE SCALE GENOMIC DNA]</scope>
    <source>
        <strain evidence="10">NB2006</strain>
    </source>
</reference>
<feature type="transmembrane region" description="Helical" evidence="7">
    <location>
        <begin position="15"/>
        <end position="35"/>
    </location>
</feature>
<dbReference type="GO" id="GO:0008658">
    <property type="term" value="F:penicillin binding"/>
    <property type="evidence" value="ECO:0007669"/>
    <property type="project" value="InterPro"/>
</dbReference>
<keyword evidence="5 7" id="KW-0472">Membrane</keyword>
<dbReference type="InterPro" id="IPR001460">
    <property type="entry name" value="PCN-bd_Tpept"/>
</dbReference>
<dbReference type="InterPro" id="IPR036138">
    <property type="entry name" value="PBP_dimer_sf"/>
</dbReference>
<protein>
    <recommendedName>
        <fullName evidence="4">serine-type D-Ala-D-Ala carboxypeptidase</fullName>
        <ecNumber evidence="4">3.4.16.4</ecNumber>
    </recommendedName>
</protein>
<comment type="pathway">
    <text evidence="2">Cell wall biogenesis; peptidoglycan biosynthesis.</text>
</comment>
<dbReference type="GO" id="GO:0005886">
    <property type="term" value="C:plasma membrane"/>
    <property type="evidence" value="ECO:0007669"/>
    <property type="project" value="TreeGrafter"/>
</dbReference>
<keyword evidence="7" id="KW-0812">Transmembrane</keyword>
<evidence type="ECO:0000256" key="2">
    <source>
        <dbReference type="ARBA" id="ARBA00004752"/>
    </source>
</evidence>
<evidence type="ECO:0000256" key="6">
    <source>
        <dbReference type="ARBA" id="ARBA00034000"/>
    </source>
</evidence>
<dbReference type="Pfam" id="PF03717">
    <property type="entry name" value="PBP_dimer"/>
    <property type="match status" value="1"/>
</dbReference>
<dbReference type="PANTHER" id="PTHR30627:SF24">
    <property type="entry name" value="PENICILLIN-BINDING PROTEIN 4B"/>
    <property type="match status" value="1"/>
</dbReference>
<dbReference type="GO" id="GO:0071972">
    <property type="term" value="F:peptidoglycan L,D-transpeptidase activity"/>
    <property type="evidence" value="ECO:0007669"/>
    <property type="project" value="TreeGrafter"/>
</dbReference>
<dbReference type="SUPFAM" id="SSF56601">
    <property type="entry name" value="beta-lactamase/transpeptidase-like"/>
    <property type="match status" value="1"/>
</dbReference>
<evidence type="ECO:0000256" key="1">
    <source>
        <dbReference type="ARBA" id="ARBA00004370"/>
    </source>
</evidence>
<feature type="domain" description="Penicillin-binding protein dimerisation" evidence="9">
    <location>
        <begin position="101"/>
        <end position="212"/>
    </location>
</feature>
<dbReference type="AlphaFoldDB" id="A0A1S2LRY1"/>